<reference evidence="3" key="1">
    <citation type="journal article" date="2017" name="Biotechnol. Biofuels">
        <title>Evaluation of environmental bacterial communities as a factor affecting the growth of duckweed Lemna minor.</title>
        <authorList>
            <person name="Ishizawa H."/>
            <person name="Kuroda M."/>
            <person name="Morikawa M."/>
            <person name="Ike M."/>
        </authorList>
    </citation>
    <scope>NUCLEOTIDE SEQUENCE [LARGE SCALE GENOMIC DNA]</scope>
    <source>
        <strain evidence="3">H3</strain>
    </source>
</reference>
<dbReference type="SUPFAM" id="SSF141868">
    <property type="entry name" value="EAL domain-like"/>
    <property type="match status" value="1"/>
</dbReference>
<dbReference type="InterPro" id="IPR052340">
    <property type="entry name" value="RNase_Y/CdgJ"/>
</dbReference>
<organism evidence="2 3">
    <name type="scientific">Aquitalea magnusonii</name>
    <dbReference type="NCBI Taxonomy" id="332411"/>
    <lineage>
        <taxon>Bacteria</taxon>
        <taxon>Pseudomonadati</taxon>
        <taxon>Pseudomonadota</taxon>
        <taxon>Betaproteobacteria</taxon>
        <taxon>Neisseriales</taxon>
        <taxon>Chromobacteriaceae</taxon>
        <taxon>Aquitalea</taxon>
    </lineage>
</organism>
<reference evidence="3" key="3">
    <citation type="journal article" date="2017" name="Plant Physiol. Biochem.">
        <title>Differential oxidative and antioxidative response of duckweed Lemna minor toward plant growth promoting/inhibiting bacteria.</title>
        <authorList>
            <person name="Ishizawa H."/>
            <person name="Kuroda M."/>
            <person name="Morikawa M."/>
            <person name="Ike M."/>
        </authorList>
    </citation>
    <scope>NUCLEOTIDE SEQUENCE [LARGE SCALE GENOMIC DNA]</scope>
    <source>
        <strain evidence="3">H3</strain>
    </source>
</reference>
<dbReference type="InterPro" id="IPR014408">
    <property type="entry name" value="dGMP_Pdiesterase_EAL/HD-GYP"/>
</dbReference>
<dbReference type="Pfam" id="PF08668">
    <property type="entry name" value="HDOD"/>
    <property type="match status" value="1"/>
</dbReference>
<dbReference type="InterPro" id="IPR013976">
    <property type="entry name" value="HDOD"/>
</dbReference>
<name>A0A3G9GI87_9NEIS</name>
<dbReference type="InterPro" id="IPR035919">
    <property type="entry name" value="EAL_sf"/>
</dbReference>
<reference evidence="2 3" key="2">
    <citation type="journal article" date="2017" name="Genome Announc.">
        <title>Draft genome sequence of Aquitalea magnusonii strain H3, a plant growth-promoting bacterium of duckweed Lemna minor.</title>
        <authorList>
            <person name="Ishizawa H."/>
            <person name="Kuroda M."/>
            <person name="Ike M."/>
        </authorList>
    </citation>
    <scope>NUCLEOTIDE SEQUENCE [LARGE SCALE GENOMIC DNA]</scope>
    <source>
        <strain evidence="2 3">H3</strain>
    </source>
</reference>
<dbReference type="SUPFAM" id="SSF109604">
    <property type="entry name" value="HD-domain/PDEase-like"/>
    <property type="match status" value="1"/>
</dbReference>
<dbReference type="PROSITE" id="PS51833">
    <property type="entry name" value="HDOD"/>
    <property type="match status" value="1"/>
</dbReference>
<accession>A0A3G9GI87</accession>
<dbReference type="Proteomes" id="UP000198290">
    <property type="component" value="Chromosome"/>
</dbReference>
<dbReference type="EMBL" id="AP018823">
    <property type="protein sequence ID" value="BBF87598.1"/>
    <property type="molecule type" value="Genomic_DNA"/>
</dbReference>
<evidence type="ECO:0000313" key="3">
    <source>
        <dbReference type="Proteomes" id="UP000198290"/>
    </source>
</evidence>
<protein>
    <submittedName>
        <fullName evidence="2">Predicted signal transduction protein</fullName>
    </submittedName>
</protein>
<dbReference type="STRING" id="332411.VI06_06155"/>
<feature type="domain" description="HDOD" evidence="1">
    <location>
        <begin position="231"/>
        <end position="426"/>
    </location>
</feature>
<evidence type="ECO:0000313" key="2">
    <source>
        <dbReference type="EMBL" id="BBF87598.1"/>
    </source>
</evidence>
<dbReference type="Gene3D" id="3.20.20.450">
    <property type="entry name" value="EAL domain"/>
    <property type="match status" value="1"/>
</dbReference>
<dbReference type="PANTHER" id="PTHR33525">
    <property type="match status" value="1"/>
</dbReference>
<dbReference type="InterPro" id="IPR001633">
    <property type="entry name" value="EAL_dom"/>
</dbReference>
<gene>
    <name evidence="2" type="ORF">DLM_4019</name>
</gene>
<dbReference type="Gene3D" id="1.10.3210.10">
    <property type="entry name" value="Hypothetical protein af1432"/>
    <property type="match status" value="1"/>
</dbReference>
<sequence length="433" mass="48425">MYYLWSKILQSSLLRTYTDMSVNDLLPGTSMYSTRYLGRQPIVDANQQLVAYELLFRSSQANVARVNDDVMATTAVIRHAFVDLGVGEVLGDRLGFINVSDTLLMDDLLDVLPCDKVVLEILETVKVTPPLLERLADLRRKGFRLAMDDVIELDEDRRALLPLVDIIKIDLVALSLLQLRELVAQLAGFPGILLAEKVDTLEQFALCRELGIQWFQGYFFARPTVLSTRQANASQHAMLSLLGLLMSDADNEELAQALKLAPDVVLMLMKLSSTASVASRRPVSSVQEAIMVLGRARIKRWSMLLLFASNATNIEPQRNPLLELAATRGRIMELLAETCYPQRRDVQESAFMIGMLSLVDVLVQQPKAEVIASLPVDDMLKEAVLQGRHALGELLRVTESLENEAAPTLPGYDPEMLMRVQTQALDWVNSMWK</sequence>
<keyword evidence="3" id="KW-1185">Reference proteome</keyword>
<dbReference type="AlphaFoldDB" id="A0A3G9GI87"/>
<dbReference type="PANTHER" id="PTHR33525:SF4">
    <property type="entry name" value="CYCLIC DI-GMP PHOSPHODIESTERASE CDGJ"/>
    <property type="match status" value="1"/>
</dbReference>
<proteinExistence type="predicted"/>
<dbReference type="Pfam" id="PF00563">
    <property type="entry name" value="EAL"/>
    <property type="match status" value="1"/>
</dbReference>
<evidence type="ECO:0000259" key="1">
    <source>
        <dbReference type="PROSITE" id="PS51833"/>
    </source>
</evidence>
<dbReference type="SMART" id="SM00052">
    <property type="entry name" value="EAL"/>
    <property type="match status" value="1"/>
</dbReference>
<dbReference type="PIRSF" id="PIRSF003180">
    <property type="entry name" value="DiGMPpdiest_YuxH"/>
    <property type="match status" value="1"/>
</dbReference>
<dbReference type="KEGG" id="amah:DLM_4019"/>